<reference evidence="2" key="1">
    <citation type="submission" date="2024-06" db="EMBL/GenBank/DDBJ databases">
        <title>Mesorhizobium karijinii sp. nov., a symbiont of the iconic Swainsona formosa from arid Australia.</title>
        <authorList>
            <person name="Hill Y.J."/>
            <person name="Watkin E.L.J."/>
            <person name="O'Hara G.W."/>
            <person name="Terpolilli J."/>
            <person name="Tye M.L."/>
            <person name="Kohlmeier M.G."/>
        </authorList>
    </citation>
    <scope>NUCLEOTIDE SEQUENCE</scope>
    <source>
        <strain evidence="2">WSM2240</strain>
    </source>
</reference>
<accession>A0AAU8CM78</accession>
<dbReference type="RefSeq" id="WP_353645030.1">
    <property type="nucleotide sequence ID" value="NZ_CP159253.1"/>
</dbReference>
<name>A0AAU8CM78_9HYPH</name>
<evidence type="ECO:0000313" key="2">
    <source>
        <dbReference type="EMBL" id="XCG47420.1"/>
    </source>
</evidence>
<proteinExistence type="predicted"/>
<evidence type="ECO:0000256" key="1">
    <source>
        <dbReference type="SAM" id="MobiDB-lite"/>
    </source>
</evidence>
<dbReference type="AlphaFoldDB" id="A0AAU8CM78"/>
<sequence>MNTVANEVGTRLALTPKRMQSAGHVPADQPRAEHFKRSATLRNFAGGLAALFLVASPLHAGELSAMAGESIDLGRFHGVLYYTSVDDGYQLVATIADGEAAPVRFRATLAENQSATISVPGKLGEPGQSLEISRSGDKLTLNKGPISNDLSDQETGAITK</sequence>
<dbReference type="EMBL" id="CP159253">
    <property type="protein sequence ID" value="XCG47420.1"/>
    <property type="molecule type" value="Genomic_DNA"/>
</dbReference>
<feature type="compositionally biased region" description="Polar residues" evidence="1">
    <location>
        <begin position="148"/>
        <end position="160"/>
    </location>
</feature>
<gene>
    <name evidence="2" type="ORF">ABVK50_19355</name>
</gene>
<protein>
    <submittedName>
        <fullName evidence="2">Uncharacterized protein</fullName>
    </submittedName>
</protein>
<organism evidence="2">
    <name type="scientific">Mesorhizobium sp. WSM2240</name>
    <dbReference type="NCBI Taxonomy" id="3228851"/>
    <lineage>
        <taxon>Bacteria</taxon>
        <taxon>Pseudomonadati</taxon>
        <taxon>Pseudomonadota</taxon>
        <taxon>Alphaproteobacteria</taxon>
        <taxon>Hyphomicrobiales</taxon>
        <taxon>Phyllobacteriaceae</taxon>
        <taxon>Mesorhizobium</taxon>
    </lineage>
</organism>
<feature type="region of interest" description="Disordered" evidence="1">
    <location>
        <begin position="118"/>
        <end position="160"/>
    </location>
</feature>